<evidence type="ECO:0000256" key="2">
    <source>
        <dbReference type="ARBA" id="ARBA00023012"/>
    </source>
</evidence>
<evidence type="ECO:0000313" key="6">
    <source>
        <dbReference type="Proteomes" id="UP001163821"/>
    </source>
</evidence>
<name>A0AA41YBE6_9BACT</name>
<keyword evidence="6" id="KW-1185">Reference proteome</keyword>
<dbReference type="AlphaFoldDB" id="A0AA41YBE6"/>
<dbReference type="SUPFAM" id="SSF52172">
    <property type="entry name" value="CheY-like"/>
    <property type="match status" value="1"/>
</dbReference>
<dbReference type="Pfam" id="PF00072">
    <property type="entry name" value="Response_reg"/>
    <property type="match status" value="1"/>
</dbReference>
<proteinExistence type="predicted"/>
<dbReference type="Gene3D" id="3.40.50.2300">
    <property type="match status" value="1"/>
</dbReference>
<evidence type="ECO:0000256" key="1">
    <source>
        <dbReference type="ARBA" id="ARBA00022553"/>
    </source>
</evidence>
<reference evidence="5" key="1">
    <citation type="submission" date="2022-10" db="EMBL/GenBank/DDBJ databases">
        <title>Gaoshiqiia sediminis gen. nov., sp. nov., isolated from coastal sediment.</title>
        <authorList>
            <person name="Yu W.X."/>
            <person name="Mu D.S."/>
            <person name="Du J.Z."/>
            <person name="Liang Y.Q."/>
        </authorList>
    </citation>
    <scope>NUCLEOTIDE SEQUENCE</scope>
    <source>
        <strain evidence="5">A06</strain>
    </source>
</reference>
<feature type="modified residue" description="4-aspartylphosphate" evidence="3">
    <location>
        <position position="66"/>
    </location>
</feature>
<dbReference type="PROSITE" id="PS50110">
    <property type="entry name" value="RESPONSE_REGULATORY"/>
    <property type="match status" value="1"/>
</dbReference>
<protein>
    <submittedName>
        <fullName evidence="5">Response regulator</fullName>
    </submittedName>
</protein>
<accession>A0AA41YBE6</accession>
<evidence type="ECO:0000313" key="5">
    <source>
        <dbReference type="EMBL" id="MCW0482920.1"/>
    </source>
</evidence>
<dbReference type="CDD" id="cd17546">
    <property type="entry name" value="REC_hyHK_CKI1_RcsC-like"/>
    <property type="match status" value="1"/>
</dbReference>
<gene>
    <name evidence="5" type="ORF">N2K84_09290</name>
</gene>
<dbReference type="RefSeq" id="WP_282591523.1">
    <property type="nucleotide sequence ID" value="NZ_JAPAAF010000010.1"/>
</dbReference>
<dbReference type="InterPro" id="IPR011006">
    <property type="entry name" value="CheY-like_superfamily"/>
</dbReference>
<organism evidence="5 6">
    <name type="scientific">Gaoshiqia sediminis</name>
    <dbReference type="NCBI Taxonomy" id="2986998"/>
    <lineage>
        <taxon>Bacteria</taxon>
        <taxon>Pseudomonadati</taxon>
        <taxon>Bacteroidota</taxon>
        <taxon>Bacteroidia</taxon>
        <taxon>Marinilabiliales</taxon>
        <taxon>Prolixibacteraceae</taxon>
        <taxon>Gaoshiqia</taxon>
    </lineage>
</organism>
<keyword evidence="1 3" id="KW-0597">Phosphoprotein</keyword>
<evidence type="ECO:0000256" key="3">
    <source>
        <dbReference type="PROSITE-ProRule" id="PRU00169"/>
    </source>
</evidence>
<dbReference type="PANTHER" id="PTHR45339:SF1">
    <property type="entry name" value="HYBRID SIGNAL TRANSDUCTION HISTIDINE KINASE J"/>
    <property type="match status" value="1"/>
</dbReference>
<dbReference type="SMART" id="SM00448">
    <property type="entry name" value="REC"/>
    <property type="match status" value="1"/>
</dbReference>
<evidence type="ECO:0000259" key="4">
    <source>
        <dbReference type="PROSITE" id="PS50110"/>
    </source>
</evidence>
<sequence length="152" mass="17247">MYEEKENPTDPKAGLNILIAEDEEYNYLFLSEVLSDYQVNLTRAYNGKMAVDICAKDTSIQLVLMDIRMPVMDGYQATQLIKQQRPHLPVIAQTAYAMEADRSRALEGGFDDYLSKPLRKADLLKIIDQYAPENCPLREKTPSIVSGREGLE</sequence>
<comment type="caution">
    <text evidence="5">The sequence shown here is derived from an EMBL/GenBank/DDBJ whole genome shotgun (WGS) entry which is preliminary data.</text>
</comment>
<keyword evidence="2" id="KW-0902">Two-component regulatory system</keyword>
<dbReference type="Proteomes" id="UP001163821">
    <property type="component" value="Unassembled WGS sequence"/>
</dbReference>
<dbReference type="PANTHER" id="PTHR45339">
    <property type="entry name" value="HYBRID SIGNAL TRANSDUCTION HISTIDINE KINASE J"/>
    <property type="match status" value="1"/>
</dbReference>
<dbReference type="InterPro" id="IPR001789">
    <property type="entry name" value="Sig_transdc_resp-reg_receiver"/>
</dbReference>
<dbReference type="GO" id="GO:0000160">
    <property type="term" value="P:phosphorelay signal transduction system"/>
    <property type="evidence" value="ECO:0007669"/>
    <property type="project" value="UniProtKB-KW"/>
</dbReference>
<dbReference type="EMBL" id="JAPAAF010000010">
    <property type="protein sequence ID" value="MCW0482920.1"/>
    <property type="molecule type" value="Genomic_DNA"/>
</dbReference>
<feature type="domain" description="Response regulatory" evidence="4">
    <location>
        <begin position="16"/>
        <end position="131"/>
    </location>
</feature>